<protein>
    <recommendedName>
        <fullName evidence="4">Glycosyl transferase</fullName>
    </recommendedName>
</protein>
<keyword evidence="1" id="KW-1133">Transmembrane helix</keyword>
<dbReference type="PANTHER" id="PTHR48090">
    <property type="entry name" value="UNDECAPRENYL-PHOSPHATE 4-DEOXY-4-FORMAMIDO-L-ARABINOSE TRANSFERASE-RELATED"/>
    <property type="match status" value="1"/>
</dbReference>
<dbReference type="EMBL" id="AP018203">
    <property type="protein sequence ID" value="BAY57094.1"/>
    <property type="molecule type" value="Genomic_DNA"/>
</dbReference>
<evidence type="ECO:0000256" key="1">
    <source>
        <dbReference type="SAM" id="Phobius"/>
    </source>
</evidence>
<keyword evidence="1" id="KW-0472">Membrane</keyword>
<feature type="transmembrane region" description="Helical" evidence="1">
    <location>
        <begin position="360"/>
        <end position="379"/>
    </location>
</feature>
<feature type="transmembrane region" description="Helical" evidence="1">
    <location>
        <begin position="302"/>
        <end position="322"/>
    </location>
</feature>
<dbReference type="AlphaFoldDB" id="A0A1Z4JK24"/>
<evidence type="ECO:0008006" key="4">
    <source>
        <dbReference type="Google" id="ProtNLM"/>
    </source>
</evidence>
<dbReference type="InterPro" id="IPR050256">
    <property type="entry name" value="Glycosyltransferase_2"/>
</dbReference>
<dbReference type="Proteomes" id="UP000217895">
    <property type="component" value="Chromosome"/>
</dbReference>
<reference evidence="2 3" key="1">
    <citation type="submission" date="2017-06" db="EMBL/GenBank/DDBJ databases">
        <title>Genome sequencing of cyanobaciteial culture collection at National Institute for Environmental Studies (NIES).</title>
        <authorList>
            <person name="Hirose Y."/>
            <person name="Shimura Y."/>
            <person name="Fujisawa T."/>
            <person name="Nakamura Y."/>
            <person name="Kawachi M."/>
        </authorList>
    </citation>
    <scope>NUCLEOTIDE SEQUENCE [LARGE SCALE GENOMIC DNA]</scope>
    <source>
        <strain evidence="2 3">NIES-2135</strain>
    </source>
</reference>
<evidence type="ECO:0000313" key="2">
    <source>
        <dbReference type="EMBL" id="BAY57094.1"/>
    </source>
</evidence>
<organism evidence="2 3">
    <name type="scientific">Leptolyngbya boryana NIES-2135</name>
    <dbReference type="NCBI Taxonomy" id="1973484"/>
    <lineage>
        <taxon>Bacteria</taxon>
        <taxon>Bacillati</taxon>
        <taxon>Cyanobacteriota</taxon>
        <taxon>Cyanophyceae</taxon>
        <taxon>Leptolyngbyales</taxon>
        <taxon>Leptolyngbyaceae</taxon>
        <taxon>Leptolyngbya group</taxon>
        <taxon>Leptolyngbya</taxon>
    </lineage>
</organism>
<name>A0A1Z4JK24_LEPBY</name>
<feature type="transmembrane region" description="Helical" evidence="1">
    <location>
        <begin position="329"/>
        <end position="348"/>
    </location>
</feature>
<accession>A0A1Z4JK24</accession>
<dbReference type="Gene3D" id="3.90.550.10">
    <property type="entry name" value="Spore Coat Polysaccharide Biosynthesis Protein SpsA, Chain A"/>
    <property type="match status" value="1"/>
</dbReference>
<keyword evidence="3" id="KW-1185">Reference proteome</keyword>
<proteinExistence type="predicted"/>
<dbReference type="CDD" id="cd06438">
    <property type="entry name" value="EpsO_like"/>
    <property type="match status" value="1"/>
</dbReference>
<dbReference type="Pfam" id="PF13641">
    <property type="entry name" value="Glyco_tranf_2_3"/>
    <property type="match status" value="1"/>
</dbReference>
<evidence type="ECO:0000313" key="3">
    <source>
        <dbReference type="Proteomes" id="UP000217895"/>
    </source>
</evidence>
<dbReference type="InterPro" id="IPR029044">
    <property type="entry name" value="Nucleotide-diphossugar_trans"/>
</dbReference>
<gene>
    <name evidence="2" type="ORF">NIES2135_39580</name>
</gene>
<sequence length="397" mass="43280">MLSACFLGVAALFLGLSCWTFLETLAAVFARRIEPAYPSSSSARVAILVPAHNEEIEIAETLQTLTAQKRPQDQLIVIADNCTDRTAEIARSMGVTVLERHDTLRRGKGYALDYGTTHLAADPPDVVIVVDADCQVQPGTIEQLVDTVMATGRPVQATYLLQKPPQATAKHSVAAFAFTLKNLVRPLGLTHLGLPCLLTGTGMAFPWAAIQAVSLASGHIVEDMKVSVDLTIAGFAPLYCPEARVTGVLPQNSRAGESQRTRWEHGHLQAITTFVPVLIKSAIQRRNLDALGVALELSVPPLSLYVMSWLAISAITLFWGWISGHWFPGMIAIAAGACLAGTVFGAWAKFGRDDLSLRDLITVPMYILWKIPVYLKFLVRPQKTWVRTERDVRSASE</sequence>
<dbReference type="SUPFAM" id="SSF53448">
    <property type="entry name" value="Nucleotide-diphospho-sugar transferases"/>
    <property type="match status" value="1"/>
</dbReference>
<dbReference type="PANTHER" id="PTHR48090:SF6">
    <property type="entry name" value="SLR5056 PROTEIN"/>
    <property type="match status" value="1"/>
</dbReference>
<keyword evidence="1" id="KW-0812">Transmembrane</keyword>